<organism evidence="4 5">
    <name type="scientific">Cucurbita argyrosperma subsp. sororia</name>
    <dbReference type="NCBI Taxonomy" id="37648"/>
    <lineage>
        <taxon>Eukaryota</taxon>
        <taxon>Viridiplantae</taxon>
        <taxon>Streptophyta</taxon>
        <taxon>Embryophyta</taxon>
        <taxon>Tracheophyta</taxon>
        <taxon>Spermatophyta</taxon>
        <taxon>Magnoliopsida</taxon>
        <taxon>eudicotyledons</taxon>
        <taxon>Gunneridae</taxon>
        <taxon>Pentapetalae</taxon>
        <taxon>rosids</taxon>
        <taxon>fabids</taxon>
        <taxon>Cucurbitales</taxon>
        <taxon>Cucurbitaceae</taxon>
        <taxon>Cucurbiteae</taxon>
        <taxon>Cucurbita</taxon>
    </lineage>
</organism>
<comment type="caution">
    <text evidence="4">The sequence shown here is derived from an EMBL/GenBank/DDBJ whole genome shotgun (WGS) entry which is preliminary data.</text>
</comment>
<dbReference type="InterPro" id="IPR033896">
    <property type="entry name" value="MEF2-like_N"/>
</dbReference>
<proteinExistence type="predicted"/>
<dbReference type="GO" id="GO:0046983">
    <property type="term" value="F:protein dimerization activity"/>
    <property type="evidence" value="ECO:0007669"/>
    <property type="project" value="InterPro"/>
</dbReference>
<dbReference type="GO" id="GO:0003700">
    <property type="term" value="F:DNA-binding transcription factor activity"/>
    <property type="evidence" value="ECO:0007669"/>
    <property type="project" value="InterPro"/>
</dbReference>
<dbReference type="Proteomes" id="UP000685013">
    <property type="component" value="Chromosome 14"/>
</dbReference>
<dbReference type="Pfam" id="PF00319">
    <property type="entry name" value="SRF-TF"/>
    <property type="match status" value="1"/>
</dbReference>
<dbReference type="GO" id="GO:0005634">
    <property type="term" value="C:nucleus"/>
    <property type="evidence" value="ECO:0007669"/>
    <property type="project" value="InterPro"/>
</dbReference>
<dbReference type="InterPro" id="IPR002100">
    <property type="entry name" value="TF_MADSbox"/>
</dbReference>
<keyword evidence="1" id="KW-0175">Coiled coil</keyword>
<feature type="non-terminal residue" evidence="4">
    <location>
        <position position="1"/>
    </location>
</feature>
<dbReference type="PROSITE" id="PS50066">
    <property type="entry name" value="MADS_BOX_2"/>
    <property type="match status" value="1"/>
</dbReference>
<protein>
    <submittedName>
        <fullName evidence="4">MADS-box protein FBP24</fullName>
    </submittedName>
</protein>
<name>A0AAV6MJT2_9ROSI</name>
<dbReference type="AlphaFoldDB" id="A0AAV6MJT2"/>
<reference evidence="4 5" key="1">
    <citation type="journal article" date="2021" name="Hortic Res">
        <title>The domestication of Cucurbita argyrosperma as revealed by the genome of its wild relative.</title>
        <authorList>
            <person name="Barrera-Redondo J."/>
            <person name="Sanchez-de la Vega G."/>
            <person name="Aguirre-Liguori J.A."/>
            <person name="Castellanos-Morales G."/>
            <person name="Gutierrez-Guerrero Y.T."/>
            <person name="Aguirre-Dugua X."/>
            <person name="Aguirre-Planter E."/>
            <person name="Tenaillon M.I."/>
            <person name="Lira-Saade R."/>
            <person name="Eguiarte L.E."/>
        </authorList>
    </citation>
    <scope>NUCLEOTIDE SEQUENCE [LARGE SCALE GENOMIC DNA]</scope>
    <source>
        <strain evidence="4">JBR-2021</strain>
    </source>
</reference>
<evidence type="ECO:0000313" key="5">
    <source>
        <dbReference type="Proteomes" id="UP000685013"/>
    </source>
</evidence>
<feature type="coiled-coil region" evidence="1">
    <location>
        <begin position="128"/>
        <end position="173"/>
    </location>
</feature>
<evidence type="ECO:0000259" key="3">
    <source>
        <dbReference type="PROSITE" id="PS51297"/>
    </source>
</evidence>
<sequence length="334" mass="39159">MGRGKIAIRRIENRTTRQVTFSKRRAGVFKKTHELSVLCDAQIGLIVFSSNGKLFQYCTQPACMDQIIRRYQIAVGNPIPEQNMNHPEELERRLRIMRKDTDDLQLSLQRYTAEDFSTFQLRDLHDIENRLQNSLDRVRARKSELLQQQVDNLRRKEKMLEDENEQIYHLIKEQQMAMEEQQVVAMMQKRRSDDVEEEQVVNMDGDDGFGFDNSSNDIHPHLQLQLQHYHQHQHQHHHEPSSVLQLAPLPSPPPPPPFLPYRLQPFQPNLQDINLHSSTYVAFFFLLSVVGRDDTLLDIGTLSWAAVTFLHLRMNISCFSTSILLLFHRCNRLK</sequence>
<keyword evidence="5" id="KW-1185">Reference proteome</keyword>
<dbReference type="GO" id="GO:0000977">
    <property type="term" value="F:RNA polymerase II transcription regulatory region sequence-specific DNA binding"/>
    <property type="evidence" value="ECO:0007669"/>
    <property type="project" value="InterPro"/>
</dbReference>
<dbReference type="InterPro" id="IPR002487">
    <property type="entry name" value="TF_Kbox"/>
</dbReference>
<dbReference type="CDD" id="cd00265">
    <property type="entry name" value="MADS_MEF2_like"/>
    <property type="match status" value="1"/>
</dbReference>
<dbReference type="GO" id="GO:0045944">
    <property type="term" value="P:positive regulation of transcription by RNA polymerase II"/>
    <property type="evidence" value="ECO:0007669"/>
    <property type="project" value="InterPro"/>
</dbReference>
<dbReference type="EMBL" id="JAGKQH010000014">
    <property type="protein sequence ID" value="KAG6581518.1"/>
    <property type="molecule type" value="Genomic_DNA"/>
</dbReference>
<dbReference type="Pfam" id="PF01486">
    <property type="entry name" value="K-box"/>
    <property type="match status" value="1"/>
</dbReference>
<evidence type="ECO:0000313" key="4">
    <source>
        <dbReference type="EMBL" id="KAG6581518.1"/>
    </source>
</evidence>
<dbReference type="SMART" id="SM00432">
    <property type="entry name" value="MADS"/>
    <property type="match status" value="1"/>
</dbReference>
<dbReference type="PANTHER" id="PTHR48019">
    <property type="entry name" value="SERUM RESPONSE FACTOR HOMOLOG"/>
    <property type="match status" value="1"/>
</dbReference>
<dbReference type="PROSITE" id="PS00350">
    <property type="entry name" value="MADS_BOX_1"/>
    <property type="match status" value="1"/>
</dbReference>
<gene>
    <name evidence="4" type="primary">FBP24</name>
    <name evidence="4" type="ORF">SDJN03_21520</name>
</gene>
<dbReference type="InterPro" id="IPR050142">
    <property type="entry name" value="MADS-box/MEF2_TF"/>
</dbReference>
<evidence type="ECO:0000256" key="1">
    <source>
        <dbReference type="SAM" id="Coils"/>
    </source>
</evidence>
<accession>A0AAV6MJT2</accession>
<feature type="domain" description="MADS-box" evidence="2">
    <location>
        <begin position="1"/>
        <end position="61"/>
    </location>
</feature>
<feature type="domain" description="K-box" evidence="3">
    <location>
        <begin position="87"/>
        <end position="177"/>
    </location>
</feature>
<evidence type="ECO:0000259" key="2">
    <source>
        <dbReference type="PROSITE" id="PS50066"/>
    </source>
</evidence>
<dbReference type="PROSITE" id="PS51297">
    <property type="entry name" value="K_BOX"/>
    <property type="match status" value="1"/>
</dbReference>